<keyword evidence="4 6" id="KW-1133">Transmembrane helix</keyword>
<dbReference type="GO" id="GO:0005886">
    <property type="term" value="C:plasma membrane"/>
    <property type="evidence" value="ECO:0007669"/>
    <property type="project" value="UniProtKB-SubCell"/>
</dbReference>
<evidence type="ECO:0000256" key="5">
    <source>
        <dbReference type="ARBA" id="ARBA00023136"/>
    </source>
</evidence>
<dbReference type="PANTHER" id="PTHR10010">
    <property type="entry name" value="SOLUTE CARRIER FAMILY 34 SODIUM PHOSPHATE , MEMBER 2-RELATED"/>
    <property type="match status" value="1"/>
</dbReference>
<dbReference type="AlphaFoldDB" id="A0A7X3S8D5"/>
<feature type="transmembrane region" description="Helical" evidence="6">
    <location>
        <begin position="47"/>
        <end position="77"/>
    </location>
</feature>
<sequence length="537" mass="57760">MILNVLTIFGGVGLFLVGMTMMTDGLRRLAGIALRNVLARYTKSPASGAVTGAVTTAILQSSSATTVTVVGFVGAGLLTFPQALGVIFGANIGTTITGWLVALIGFKLKIGLLALPLVFVGALMRFLARGKACHAGWALAGFGLLFVGIDTMQQAMSAYEGMATPSDFPPDTVLGRLELVLLGVVITMITQSSSAGVATALVALSAGAISLPQAAAMVIGMNVGTTFTAALATVGGSAAMRQTAFAHIVYNVVTGVIAYFLLPVYASLASTLQGGEIGDGQITLVAFHTLFNCLGLLLALPLARPFARLVQRLVPDHHPPLVTHLDRRLLSEPQAAVDAASATARDISRAVLELLERTLDPKRMATPDQESLRIIDDAVQTTRGYIEQIRTGDDIQAPHRRHIDCMHALDHLGRMTNRLTQTERIRTLRKDSRLRRLAGLLCGYTRILETSDSDEELETRLANLDDLFVRQNRLFRERLFNSAAHRKVEADEAILRLDAMRWLSRMAHHLHRLTVHLDRALAAPPVENAAPEPSPEP</sequence>
<comment type="subcellular location">
    <subcellularLocation>
        <location evidence="1">Cell membrane</location>
        <topology evidence="1">Multi-pass membrane protein</topology>
    </subcellularLocation>
</comment>
<feature type="transmembrane region" description="Helical" evidence="6">
    <location>
        <begin position="214"/>
        <end position="232"/>
    </location>
</feature>
<feature type="transmembrane region" description="Helical" evidence="6">
    <location>
        <begin position="244"/>
        <end position="262"/>
    </location>
</feature>
<evidence type="ECO:0000256" key="1">
    <source>
        <dbReference type="ARBA" id="ARBA00004651"/>
    </source>
</evidence>
<accession>A0A7X3S8D5</accession>
<evidence type="ECO:0000256" key="4">
    <source>
        <dbReference type="ARBA" id="ARBA00022989"/>
    </source>
</evidence>
<dbReference type="EMBL" id="WUMV01000004">
    <property type="protein sequence ID" value="MXN65640.1"/>
    <property type="molecule type" value="Genomic_DNA"/>
</dbReference>
<dbReference type="RefSeq" id="WP_160775893.1">
    <property type="nucleotide sequence ID" value="NZ_WUMV01000004.1"/>
</dbReference>
<dbReference type="GO" id="GO:0005436">
    <property type="term" value="F:sodium:phosphate symporter activity"/>
    <property type="evidence" value="ECO:0007669"/>
    <property type="project" value="InterPro"/>
</dbReference>
<keyword evidence="5 6" id="KW-0472">Membrane</keyword>
<name>A0A7X3S8D5_9HYPH</name>
<evidence type="ECO:0000256" key="2">
    <source>
        <dbReference type="ARBA" id="ARBA00022475"/>
    </source>
</evidence>
<gene>
    <name evidence="7" type="ORF">GR183_12065</name>
</gene>
<evidence type="ECO:0000256" key="3">
    <source>
        <dbReference type="ARBA" id="ARBA00022692"/>
    </source>
</evidence>
<dbReference type="InterPro" id="IPR003841">
    <property type="entry name" value="Na/Pi_transpt"/>
</dbReference>
<evidence type="ECO:0000313" key="7">
    <source>
        <dbReference type="EMBL" id="MXN65640.1"/>
    </source>
</evidence>
<organism evidence="7 8">
    <name type="scientific">Stappia sediminis</name>
    <dbReference type="NCBI Taxonomy" id="2692190"/>
    <lineage>
        <taxon>Bacteria</taxon>
        <taxon>Pseudomonadati</taxon>
        <taxon>Pseudomonadota</taxon>
        <taxon>Alphaproteobacteria</taxon>
        <taxon>Hyphomicrobiales</taxon>
        <taxon>Stappiaceae</taxon>
        <taxon>Stappia</taxon>
    </lineage>
</organism>
<feature type="transmembrane region" description="Helical" evidence="6">
    <location>
        <begin position="110"/>
        <end position="128"/>
    </location>
</feature>
<dbReference type="GO" id="GO:0044341">
    <property type="term" value="P:sodium-dependent phosphate transport"/>
    <property type="evidence" value="ECO:0007669"/>
    <property type="project" value="InterPro"/>
</dbReference>
<dbReference type="Pfam" id="PF02690">
    <property type="entry name" value="Na_Pi_cotrans"/>
    <property type="match status" value="2"/>
</dbReference>
<feature type="transmembrane region" description="Helical" evidence="6">
    <location>
        <begin position="282"/>
        <end position="303"/>
    </location>
</feature>
<dbReference type="PANTHER" id="PTHR10010:SF46">
    <property type="entry name" value="SODIUM-DEPENDENT PHOSPHATE TRANSPORT PROTEIN 2B"/>
    <property type="match status" value="1"/>
</dbReference>
<feature type="transmembrane region" description="Helical" evidence="6">
    <location>
        <begin position="179"/>
        <end position="208"/>
    </location>
</feature>
<evidence type="ECO:0000313" key="8">
    <source>
        <dbReference type="Proteomes" id="UP000433101"/>
    </source>
</evidence>
<keyword evidence="8" id="KW-1185">Reference proteome</keyword>
<proteinExistence type="predicted"/>
<keyword evidence="3 6" id="KW-0812">Transmembrane</keyword>
<keyword evidence="2" id="KW-1003">Cell membrane</keyword>
<dbReference type="Proteomes" id="UP000433101">
    <property type="component" value="Unassembled WGS sequence"/>
</dbReference>
<comment type="caution">
    <text evidence="7">The sequence shown here is derived from an EMBL/GenBank/DDBJ whole genome shotgun (WGS) entry which is preliminary data.</text>
</comment>
<feature type="transmembrane region" description="Helical" evidence="6">
    <location>
        <begin position="134"/>
        <end position="152"/>
    </location>
</feature>
<protein>
    <submittedName>
        <fullName evidence="7">Na/Pi cotransporter family protein</fullName>
    </submittedName>
</protein>
<evidence type="ECO:0000256" key="6">
    <source>
        <dbReference type="SAM" id="Phobius"/>
    </source>
</evidence>
<reference evidence="7 8" key="1">
    <citation type="submission" date="2019-12" db="EMBL/GenBank/DDBJ databases">
        <authorList>
            <person name="Li M."/>
        </authorList>
    </citation>
    <scope>NUCLEOTIDE SEQUENCE [LARGE SCALE GENOMIC DNA]</scope>
    <source>
        <strain evidence="7 8">GBMRC 2046</strain>
    </source>
</reference>
<feature type="transmembrane region" description="Helical" evidence="6">
    <location>
        <begin position="6"/>
        <end position="26"/>
    </location>
</feature>
<dbReference type="NCBIfam" id="NF037997">
    <property type="entry name" value="Na_Pi_symport"/>
    <property type="match status" value="1"/>
</dbReference>